<comment type="caution">
    <text evidence="1">The sequence shown here is derived from an EMBL/GenBank/DDBJ whole genome shotgun (WGS) entry which is preliminary data.</text>
</comment>
<evidence type="ECO:0000313" key="1">
    <source>
        <dbReference type="EMBL" id="MBA2935122.1"/>
    </source>
</evidence>
<protein>
    <submittedName>
        <fullName evidence="1">Tetratricopeptide repeat protein</fullName>
    </submittedName>
</protein>
<dbReference type="RefSeq" id="WP_160366782.1">
    <property type="nucleotide sequence ID" value="NZ_JACEIB010000018.1"/>
</dbReference>
<proteinExistence type="predicted"/>
<dbReference type="Gene3D" id="1.25.40.10">
    <property type="entry name" value="Tetratricopeptide repeat domain"/>
    <property type="match status" value="1"/>
</dbReference>
<keyword evidence="2" id="KW-1185">Reference proteome</keyword>
<organism evidence="1 2">
    <name type="scientific">Sphingomonas chungangi</name>
    <dbReference type="NCBI Taxonomy" id="2683589"/>
    <lineage>
        <taxon>Bacteria</taxon>
        <taxon>Pseudomonadati</taxon>
        <taxon>Pseudomonadota</taxon>
        <taxon>Alphaproteobacteria</taxon>
        <taxon>Sphingomonadales</taxon>
        <taxon>Sphingomonadaceae</taxon>
        <taxon>Sphingomonas</taxon>
    </lineage>
</organism>
<gene>
    <name evidence="1" type="ORF">HZF05_13575</name>
</gene>
<dbReference type="AlphaFoldDB" id="A0A838L8P3"/>
<name>A0A838L8P3_9SPHN</name>
<dbReference type="InterPro" id="IPR011990">
    <property type="entry name" value="TPR-like_helical_dom_sf"/>
</dbReference>
<reference evidence="1 2" key="1">
    <citation type="submission" date="2020-07" db="EMBL/GenBank/DDBJ databases">
        <authorList>
            <person name="Sun Q."/>
        </authorList>
    </citation>
    <scope>NUCLEOTIDE SEQUENCE [LARGE SCALE GENOMIC DNA]</scope>
    <source>
        <strain evidence="1 2">CGMCC 1.13654</strain>
    </source>
</reference>
<dbReference type="EMBL" id="JACEIB010000018">
    <property type="protein sequence ID" value="MBA2935122.1"/>
    <property type="molecule type" value="Genomic_DNA"/>
</dbReference>
<dbReference type="SUPFAM" id="SSF48452">
    <property type="entry name" value="TPR-like"/>
    <property type="match status" value="1"/>
</dbReference>
<evidence type="ECO:0000313" key="2">
    <source>
        <dbReference type="Proteomes" id="UP000570166"/>
    </source>
</evidence>
<dbReference type="Proteomes" id="UP000570166">
    <property type="component" value="Unassembled WGS sequence"/>
</dbReference>
<accession>A0A838L8P3</accession>
<sequence>MAVATQRMRSGARARDQHPLSRKAKIIGLVVGLLLVWRICAISLAAGHSDSSNDLAAADFAGASQAAAIAATEQRLNDGDFDGAKVFAKHALSISTISAASLRDLGLAEQGLGNWQKSGALFSQTAALGWRDAPTQLWLAQAFLQQKDYDAAAQRMDAALRLATPNYNLYGTLDQYIADPVFARAMARRLALNPNWRIYYLPFATGITEPALLARTRLLLMLSGSSAPPSRDEMIPVLAALIRDDRGPAARTLWTRSLRIPAAGIFDPGFANVGTSGMAPFEWSMLPVPGATVTVEQQGTRHILHATTDGSASGTMLRQATALSPGAHTLSFVGTIAGKAHDAFGWSVRCRSGRALLSTMRSPAPPPYRFEVPEDCRSQQVELLVSSDATAAGSAVSFKNIDIN</sequence>